<keyword evidence="2" id="KW-1185">Reference proteome</keyword>
<evidence type="ECO:0000313" key="1">
    <source>
        <dbReference type="EMBL" id="MCR8634371.1"/>
    </source>
</evidence>
<sequence>MSESTQARDLAELGFLKQYLKEAGLQSDLIDPSDDVPIGVLLVPINQDDRERDRYLTFSFIPSLAEHGIKHIRLLQIYTKVPTIWKEENLEQVEKLLLAINCHLAIGHYSIREDGELYYRYVWCVSGSTILPKDELLEIIDVFMLMMDTFAEMIDGVASGRTELSSALSFLEKGSN</sequence>
<dbReference type="RefSeq" id="WP_258215932.1">
    <property type="nucleotide sequence ID" value="NZ_JANQBD010000019.1"/>
</dbReference>
<dbReference type="EMBL" id="JANQBD010000019">
    <property type="protein sequence ID" value="MCR8634371.1"/>
    <property type="molecule type" value="Genomic_DNA"/>
</dbReference>
<dbReference type="InterPro" id="IPR019660">
    <property type="entry name" value="Put_sensory_transdc_reg_YbjN"/>
</dbReference>
<comment type="caution">
    <text evidence="1">The sequence shown here is derived from an EMBL/GenBank/DDBJ whole genome shotgun (WGS) entry which is preliminary data.</text>
</comment>
<protein>
    <submittedName>
        <fullName evidence="1">YbjN domain-containing protein</fullName>
    </submittedName>
</protein>
<accession>A0ABT1YMH1</accession>
<organism evidence="1 2">
    <name type="scientific">Paenibacillus radicis</name>
    <name type="common">ex Xue et al. 2023</name>
    <dbReference type="NCBI Taxonomy" id="2972489"/>
    <lineage>
        <taxon>Bacteria</taxon>
        <taxon>Bacillati</taxon>
        <taxon>Bacillota</taxon>
        <taxon>Bacilli</taxon>
        <taxon>Bacillales</taxon>
        <taxon>Paenibacillaceae</taxon>
        <taxon>Paenibacillus</taxon>
    </lineage>
</organism>
<dbReference type="Pfam" id="PF10722">
    <property type="entry name" value="YbjN"/>
    <property type="match status" value="1"/>
</dbReference>
<gene>
    <name evidence="1" type="ORF">NV381_24570</name>
</gene>
<dbReference type="Proteomes" id="UP001300012">
    <property type="component" value="Unassembled WGS sequence"/>
</dbReference>
<reference evidence="1 2" key="1">
    <citation type="submission" date="2022-08" db="EMBL/GenBank/DDBJ databases">
        <title>Paenibacillus endoradicis sp. nov., Paenibacillus radicibacter sp. nov and Paenibacillus pararadicis sp. nov., three cold-adapted plant growth-promoting bacteria isolated from root of Larix gmelinii in Great Khingan.</title>
        <authorList>
            <person name="Xue H."/>
        </authorList>
    </citation>
    <scope>NUCLEOTIDE SEQUENCE [LARGE SCALE GENOMIC DNA]</scope>
    <source>
        <strain evidence="1 2">N5-1-1-5</strain>
    </source>
</reference>
<evidence type="ECO:0000313" key="2">
    <source>
        <dbReference type="Proteomes" id="UP001300012"/>
    </source>
</evidence>
<proteinExistence type="predicted"/>
<name>A0ABT1YMH1_9BACL</name>